<dbReference type="SUPFAM" id="SSF50814">
    <property type="entry name" value="Lipocalins"/>
    <property type="match status" value="1"/>
</dbReference>
<keyword evidence="2" id="KW-1185">Reference proteome</keyword>
<evidence type="ECO:0000313" key="1">
    <source>
        <dbReference type="EMBL" id="MBM7585215.1"/>
    </source>
</evidence>
<dbReference type="Gene3D" id="2.40.128.20">
    <property type="match status" value="1"/>
</dbReference>
<dbReference type="EMBL" id="JAFBDZ010000002">
    <property type="protein sequence ID" value="MBM7585215.1"/>
    <property type="molecule type" value="Genomic_DNA"/>
</dbReference>
<dbReference type="Proteomes" id="UP001646157">
    <property type="component" value="Unassembled WGS sequence"/>
</dbReference>
<protein>
    <submittedName>
        <fullName evidence="1">Uncharacterized beta-barrel protein YwiB (DUF1934 family)</fullName>
    </submittedName>
</protein>
<name>A0ABS2NBI1_9BACI</name>
<organism evidence="1 2">
    <name type="scientific">Rossellomorea pakistanensis</name>
    <dbReference type="NCBI Taxonomy" id="992288"/>
    <lineage>
        <taxon>Bacteria</taxon>
        <taxon>Bacillati</taxon>
        <taxon>Bacillota</taxon>
        <taxon>Bacilli</taxon>
        <taxon>Bacillales</taxon>
        <taxon>Bacillaceae</taxon>
        <taxon>Rossellomorea</taxon>
    </lineage>
</organism>
<dbReference type="InterPro" id="IPR012674">
    <property type="entry name" value="Calycin"/>
</dbReference>
<comment type="caution">
    <text evidence="1">The sequence shown here is derived from an EMBL/GenBank/DDBJ whole genome shotgun (WGS) entry which is preliminary data.</text>
</comment>
<gene>
    <name evidence="1" type="ORF">JOC86_001757</name>
</gene>
<accession>A0ABS2NBI1</accession>
<evidence type="ECO:0000313" key="2">
    <source>
        <dbReference type="Proteomes" id="UP001646157"/>
    </source>
</evidence>
<sequence length="150" mass="17299">MAVHSSEKQIPVKIHLRTDIQHGDEKDSFELFAFGRYYKKGDTAYLKYDEVQEEGTVHTIIKMASENALILRSGAVKMRLSFNKAHELNGSYETEIGTLLLTTTTNKLTYEEYEENNSGEFQVHYELHMQGSSVGKYYMVISFKEETQEL</sequence>
<proteinExistence type="predicted"/>
<reference evidence="1 2" key="1">
    <citation type="submission" date="2021-01" db="EMBL/GenBank/DDBJ databases">
        <title>Genomic Encyclopedia of Type Strains, Phase IV (KMG-IV): sequencing the most valuable type-strain genomes for metagenomic binning, comparative biology and taxonomic classification.</title>
        <authorList>
            <person name="Goeker M."/>
        </authorList>
    </citation>
    <scope>NUCLEOTIDE SEQUENCE [LARGE SCALE GENOMIC DNA]</scope>
    <source>
        <strain evidence="1 2">DSM 24834</strain>
    </source>
</reference>
<dbReference type="Pfam" id="PF09148">
    <property type="entry name" value="DUF1934"/>
    <property type="match status" value="1"/>
</dbReference>
<dbReference type="RefSeq" id="WP_239587491.1">
    <property type="nucleotide sequence ID" value="NZ_JAFBDZ010000002.1"/>
</dbReference>
<dbReference type="InterPro" id="IPR015231">
    <property type="entry name" value="DUF1934"/>
</dbReference>